<evidence type="ECO:0000256" key="1">
    <source>
        <dbReference type="SAM" id="MobiDB-lite"/>
    </source>
</evidence>
<reference evidence="3" key="1">
    <citation type="submission" date="2018-12" db="EMBL/GenBank/DDBJ databases">
        <title>Novel natural products biosynthetic potential of the class Ktedonobacteria.</title>
        <authorList>
            <person name="Zheng Y."/>
            <person name="Saitou A."/>
            <person name="Wang C.M."/>
            <person name="Toyoda A."/>
            <person name="Minakuchi Y."/>
            <person name="Sekiguchi Y."/>
            <person name="Ueda K."/>
            <person name="Takano H."/>
            <person name="Sakai Y."/>
            <person name="Yokota A."/>
            <person name="Yabe S."/>
        </authorList>
    </citation>
    <scope>NUCLEOTIDE SEQUENCE</scope>
    <source>
        <strain evidence="3">COM3</strain>
    </source>
</reference>
<feature type="transmembrane region" description="Helical" evidence="2">
    <location>
        <begin position="204"/>
        <end position="225"/>
    </location>
</feature>
<dbReference type="Gene3D" id="2.180.10.10">
    <property type="entry name" value="RHS repeat-associated core"/>
    <property type="match status" value="1"/>
</dbReference>
<keyword evidence="2" id="KW-0812">Transmembrane</keyword>
<feature type="compositionally biased region" description="Basic residues" evidence="1">
    <location>
        <begin position="251"/>
        <end position="261"/>
    </location>
</feature>
<feature type="transmembrane region" description="Helical" evidence="2">
    <location>
        <begin position="116"/>
        <end position="139"/>
    </location>
</feature>
<dbReference type="PANTHER" id="PTHR32305:SF15">
    <property type="entry name" value="PROTEIN RHSA-RELATED"/>
    <property type="match status" value="1"/>
</dbReference>
<evidence type="ECO:0000313" key="3">
    <source>
        <dbReference type="EMBL" id="BBH87311.1"/>
    </source>
</evidence>
<proteinExistence type="predicted"/>
<name>A0A455SJ19_9CHLR</name>
<dbReference type="InterPro" id="IPR050708">
    <property type="entry name" value="T6SS_VgrG/RHS"/>
</dbReference>
<dbReference type="AlphaFoldDB" id="A0A455SJ19"/>
<dbReference type="NCBIfam" id="TIGR03696">
    <property type="entry name" value="Rhs_assc_core"/>
    <property type="match status" value="1"/>
</dbReference>
<dbReference type="EMBL" id="AP019376">
    <property type="protein sequence ID" value="BBH87311.1"/>
    <property type="molecule type" value="Genomic_DNA"/>
</dbReference>
<protein>
    <recommendedName>
        <fullName evidence="4">RHS repeat-associated core domain-containing protein</fullName>
    </recommendedName>
</protein>
<sequence>MHTSKDRNLFYFVSDLLGSASLTLAGDGTFQAVQLFDPYGSVRFADGTMPTSFNFTGQRFDDLTGLLYFNFRYYDPVSGRFVRADTVETNIQGRDPYLYVGGNPESATDPTGHNPLAALALIVGGAVLGAIGGVASVYIQGAINGKLPSAETVAKAAISGAIVGGVIAPVATFIVPGLLGLGYAMATGTVVEGLFVMELGPAPLATYFFSIEGVGALTGVANGFADVAVDGKPAPKSTPVPTATPTPTAKRTAKPTVKRTVKSTTPSASPSRPYIPPATWWEPVYSDDPVDSYLGGYDWYRSVQESWERAGNTGNVSQQYFKKKTWYAQKLTEARWWE</sequence>
<evidence type="ECO:0008006" key="4">
    <source>
        <dbReference type="Google" id="ProtNLM"/>
    </source>
</evidence>
<feature type="transmembrane region" description="Helical" evidence="2">
    <location>
        <begin position="160"/>
        <end position="184"/>
    </location>
</feature>
<organism evidence="3">
    <name type="scientific">Thermosporothrix sp. COM3</name>
    <dbReference type="NCBI Taxonomy" id="2490863"/>
    <lineage>
        <taxon>Bacteria</taxon>
        <taxon>Bacillati</taxon>
        <taxon>Chloroflexota</taxon>
        <taxon>Ktedonobacteria</taxon>
        <taxon>Ktedonobacterales</taxon>
        <taxon>Thermosporotrichaceae</taxon>
        <taxon>Thermosporothrix</taxon>
    </lineage>
</organism>
<keyword evidence="2" id="KW-0472">Membrane</keyword>
<gene>
    <name evidence="3" type="ORF">KTC_20620</name>
</gene>
<dbReference type="PANTHER" id="PTHR32305">
    <property type="match status" value="1"/>
</dbReference>
<dbReference type="InterPro" id="IPR022385">
    <property type="entry name" value="Rhs_assc_core"/>
</dbReference>
<evidence type="ECO:0000256" key="2">
    <source>
        <dbReference type="SAM" id="Phobius"/>
    </source>
</evidence>
<keyword evidence="2" id="KW-1133">Transmembrane helix</keyword>
<accession>A0A455SJ19</accession>
<feature type="region of interest" description="Disordered" evidence="1">
    <location>
        <begin position="232"/>
        <end position="270"/>
    </location>
</feature>